<feature type="domain" description="ABC transporter" evidence="5">
    <location>
        <begin position="17"/>
        <end position="248"/>
    </location>
</feature>
<proteinExistence type="inferred from homology"/>
<keyword evidence="3" id="KW-0547">Nucleotide-binding</keyword>
<dbReference type="PANTHER" id="PTHR43335">
    <property type="entry name" value="ABC TRANSPORTER, ATP-BINDING PROTEIN"/>
    <property type="match status" value="1"/>
</dbReference>
<dbReference type="Gene3D" id="3.40.50.300">
    <property type="entry name" value="P-loop containing nucleotide triphosphate hydrolases"/>
    <property type="match status" value="1"/>
</dbReference>
<dbReference type="PROSITE" id="PS00211">
    <property type="entry name" value="ABC_TRANSPORTER_1"/>
    <property type="match status" value="1"/>
</dbReference>
<dbReference type="InterPro" id="IPR027417">
    <property type="entry name" value="P-loop_NTPase"/>
</dbReference>
<evidence type="ECO:0000256" key="4">
    <source>
        <dbReference type="ARBA" id="ARBA00022840"/>
    </source>
</evidence>
<dbReference type="SUPFAM" id="SSF52540">
    <property type="entry name" value="P-loop containing nucleoside triphosphate hydrolases"/>
    <property type="match status" value="1"/>
</dbReference>
<evidence type="ECO:0000256" key="3">
    <source>
        <dbReference type="ARBA" id="ARBA00022741"/>
    </source>
</evidence>
<dbReference type="GO" id="GO:0016887">
    <property type="term" value="F:ATP hydrolysis activity"/>
    <property type="evidence" value="ECO:0007669"/>
    <property type="project" value="InterPro"/>
</dbReference>
<dbReference type="Pfam" id="PF00005">
    <property type="entry name" value="ABC_tran"/>
    <property type="match status" value="1"/>
</dbReference>
<dbReference type="InterPro" id="IPR003593">
    <property type="entry name" value="AAA+_ATPase"/>
</dbReference>
<evidence type="ECO:0000256" key="1">
    <source>
        <dbReference type="ARBA" id="ARBA00005417"/>
    </source>
</evidence>
<dbReference type="InterPro" id="IPR003439">
    <property type="entry name" value="ABC_transporter-like_ATP-bd"/>
</dbReference>
<evidence type="ECO:0000259" key="5">
    <source>
        <dbReference type="PROSITE" id="PS50893"/>
    </source>
</evidence>
<keyword evidence="4" id="KW-0067">ATP-binding</keyword>
<keyword evidence="2" id="KW-0813">Transport</keyword>
<protein>
    <recommendedName>
        <fullName evidence="5">ABC transporter domain-containing protein</fullName>
    </recommendedName>
</protein>
<dbReference type="PROSITE" id="PS50893">
    <property type="entry name" value="ABC_TRANSPORTER_2"/>
    <property type="match status" value="1"/>
</dbReference>
<organism evidence="6">
    <name type="scientific">uncultured Poseidoniia archaeon</name>
    <dbReference type="NCBI Taxonomy" id="1697135"/>
    <lineage>
        <taxon>Archaea</taxon>
        <taxon>Methanobacteriati</taxon>
        <taxon>Thermoplasmatota</taxon>
        <taxon>Candidatus Poseidoniia</taxon>
        <taxon>environmental samples</taxon>
    </lineage>
</organism>
<dbReference type="EMBL" id="KP211913">
    <property type="protein sequence ID" value="ANV80953.1"/>
    <property type="molecule type" value="Genomic_DNA"/>
</dbReference>
<evidence type="ECO:0000256" key="2">
    <source>
        <dbReference type="ARBA" id="ARBA00022448"/>
    </source>
</evidence>
<comment type="similarity">
    <text evidence="1">Belongs to the ABC transporter superfamily.</text>
</comment>
<dbReference type="AlphaFoldDB" id="A0A1B1TF97"/>
<dbReference type="GO" id="GO:0005524">
    <property type="term" value="F:ATP binding"/>
    <property type="evidence" value="ECO:0007669"/>
    <property type="project" value="UniProtKB-KW"/>
</dbReference>
<name>A0A1B1TF97_9ARCH</name>
<dbReference type="InterPro" id="IPR017871">
    <property type="entry name" value="ABC_transporter-like_CS"/>
</dbReference>
<reference evidence="6" key="1">
    <citation type="submission" date="2014-11" db="EMBL/GenBank/DDBJ databases">
        <authorList>
            <person name="Zhu J."/>
            <person name="Qi W."/>
            <person name="Song R."/>
        </authorList>
    </citation>
    <scope>NUCLEOTIDE SEQUENCE</scope>
</reference>
<dbReference type="PANTHER" id="PTHR43335:SF4">
    <property type="entry name" value="ABC TRANSPORTER, ATP-BINDING PROTEIN"/>
    <property type="match status" value="1"/>
</dbReference>
<sequence length="342" mass="37839">MAEVVLEMKGAAFRHFISSRSLTKPFAKKQGSGIFSVNLKIRKGQILGLVGPNGAGKTTLMRILAGIFPIQKGQIMYRGSELDEFSPISDLGLRSVVGHMPEQVRWQGKVSVKRALEDIAEMRGVSYRVDGILTMVGLSEMKDSPLDQLSQGMRQRLTLATALLGSPKILLLDEPFNGLDPVAIRAFEKLLHTLTHKGVSIIISSHRVAGMVHLVDRLALIHRGQLLIEGTLKDIENEYQLDNRIEIQGTGKIPDFQSMLTDSASLLDTQTRDDGWLVVIRNQDSNLLKNLIDSNAEISTWKTKDTDIVEMLCSATGQNLDEIGFEVISSTMIPYKSRGEEE</sequence>
<dbReference type="SMART" id="SM00382">
    <property type="entry name" value="AAA"/>
    <property type="match status" value="1"/>
</dbReference>
<reference evidence="6" key="2">
    <citation type="journal article" date="2015" name="ISME J.">
        <title>A new class of marine Euryarchaeota group II from the Mediterranean deep chlorophyll maximum.</title>
        <authorList>
            <person name="Martin-Cuadrado A.B."/>
            <person name="Garcia-Heredia I."/>
            <person name="Molto A.G."/>
            <person name="Lopez-Ubeda R."/>
            <person name="Kimes N."/>
            <person name="Lopez-Garcia P."/>
            <person name="Moreira D."/>
            <person name="Rodriguez-Valera F."/>
        </authorList>
    </citation>
    <scope>NUCLEOTIDE SEQUENCE</scope>
</reference>
<evidence type="ECO:0000313" key="6">
    <source>
        <dbReference type="EMBL" id="ANV80953.1"/>
    </source>
</evidence>
<accession>A0A1B1TF97</accession>